<feature type="transmembrane region" description="Helical" evidence="1">
    <location>
        <begin position="21"/>
        <end position="40"/>
    </location>
</feature>
<dbReference type="Proteomes" id="UP000001847">
    <property type="component" value="Chromosome I"/>
</dbReference>
<sequence>MFCVPAILIANTTKIFSRIATYIYLISIPLILGTAFRNFLKGERQFLFFLISWGSYFIISYNTMFYLLGMFPYSTSYKNMKDLRMNEMTSYTEFSL</sequence>
<keyword evidence="3" id="KW-1185">Reference proteome</keyword>
<evidence type="ECO:0000256" key="1">
    <source>
        <dbReference type="SAM" id="Phobius"/>
    </source>
</evidence>
<evidence type="ECO:0000313" key="2">
    <source>
        <dbReference type="EMBL" id="ABZ98869.1"/>
    </source>
</evidence>
<keyword evidence="1" id="KW-0812">Transmembrane</keyword>
<accession>B0SNA2</accession>
<keyword evidence="1" id="KW-0472">Membrane</keyword>
<dbReference type="AlphaFoldDB" id="B0SNA2"/>
<keyword evidence="1" id="KW-1133">Transmembrane helix</keyword>
<evidence type="ECO:0000313" key="3">
    <source>
        <dbReference type="Proteomes" id="UP000001847"/>
    </source>
</evidence>
<gene>
    <name evidence="2" type="ordered locus">LEPBI_I2792</name>
</gene>
<dbReference type="STRING" id="456481.LEPBI_I2792"/>
<reference evidence="2 3" key="1">
    <citation type="journal article" date="2008" name="PLoS ONE">
        <title>Genome sequence of the saprophyte Leptospira biflexa provides insights into the evolution of Leptospira and the pathogenesis of leptospirosis.</title>
        <authorList>
            <person name="Picardeau M."/>
            <person name="Bulach D.M."/>
            <person name="Bouchier C."/>
            <person name="Zuerner R.L."/>
            <person name="Zidane N."/>
            <person name="Wilson P.J."/>
            <person name="Creno S."/>
            <person name="Kuczek E.S."/>
            <person name="Bommezzadri S."/>
            <person name="Davis J.C."/>
            <person name="McGrath A."/>
            <person name="Johnson M.J."/>
            <person name="Boursaux-Eude C."/>
            <person name="Seemann T."/>
            <person name="Rouy Z."/>
            <person name="Coppel R.L."/>
            <person name="Rood J.I."/>
            <person name="Lajus A."/>
            <person name="Davies J.K."/>
            <person name="Medigue C."/>
            <person name="Adler B."/>
        </authorList>
    </citation>
    <scope>NUCLEOTIDE SEQUENCE [LARGE SCALE GENOMIC DNA]</scope>
    <source>
        <strain evidence="3">Patoc 1 / ATCC 23582 / Paris</strain>
    </source>
</reference>
<dbReference type="EMBL" id="CP000786">
    <property type="protein sequence ID" value="ABZ98869.1"/>
    <property type="molecule type" value="Genomic_DNA"/>
</dbReference>
<proteinExistence type="predicted"/>
<feature type="transmembrane region" description="Helical" evidence="1">
    <location>
        <begin position="46"/>
        <end position="71"/>
    </location>
</feature>
<dbReference type="KEGG" id="lbi:LEPBI_I2792"/>
<protein>
    <submittedName>
        <fullName evidence="2">Uncharacterized protein</fullName>
    </submittedName>
</protein>
<organism evidence="2 3">
    <name type="scientific">Leptospira biflexa serovar Patoc (strain Patoc 1 / ATCC 23582 / Paris)</name>
    <dbReference type="NCBI Taxonomy" id="456481"/>
    <lineage>
        <taxon>Bacteria</taxon>
        <taxon>Pseudomonadati</taxon>
        <taxon>Spirochaetota</taxon>
        <taxon>Spirochaetia</taxon>
        <taxon>Leptospirales</taxon>
        <taxon>Leptospiraceae</taxon>
        <taxon>Leptospira</taxon>
    </lineage>
</organism>
<dbReference type="HOGENOM" id="CLU_2356282_0_0_12"/>
<name>B0SNA2_LEPBP</name>